<reference evidence="1 2" key="1">
    <citation type="journal article" date="2023" name="J. Hered.">
        <title>Chromosome-level genome of the wood stork (Mycteria americana) provides insight into avian chromosome evolution.</title>
        <authorList>
            <person name="Flamio R. Jr."/>
            <person name="Ramstad K.M."/>
        </authorList>
    </citation>
    <scope>NUCLEOTIDE SEQUENCE [LARGE SCALE GENOMIC DNA]</scope>
    <source>
        <strain evidence="1">JAX WOST 10</strain>
    </source>
</reference>
<name>A0AAN7MYM4_MYCAM</name>
<keyword evidence="2" id="KW-1185">Reference proteome</keyword>
<organism evidence="1 2">
    <name type="scientific">Mycteria americana</name>
    <name type="common">Wood stork</name>
    <dbReference type="NCBI Taxonomy" id="33587"/>
    <lineage>
        <taxon>Eukaryota</taxon>
        <taxon>Metazoa</taxon>
        <taxon>Chordata</taxon>
        <taxon>Craniata</taxon>
        <taxon>Vertebrata</taxon>
        <taxon>Euteleostomi</taxon>
        <taxon>Archelosauria</taxon>
        <taxon>Archosauria</taxon>
        <taxon>Dinosauria</taxon>
        <taxon>Saurischia</taxon>
        <taxon>Theropoda</taxon>
        <taxon>Coelurosauria</taxon>
        <taxon>Aves</taxon>
        <taxon>Neognathae</taxon>
        <taxon>Neoaves</taxon>
        <taxon>Aequornithes</taxon>
        <taxon>Ciconiiformes</taxon>
        <taxon>Ciconiidae</taxon>
        <taxon>Mycteria</taxon>
    </lineage>
</organism>
<accession>A0AAN7MYM4</accession>
<evidence type="ECO:0000313" key="1">
    <source>
        <dbReference type="EMBL" id="KAK4814539.1"/>
    </source>
</evidence>
<comment type="caution">
    <text evidence="1">The sequence shown here is derived from an EMBL/GenBank/DDBJ whole genome shotgun (WGS) entry which is preliminary data.</text>
</comment>
<dbReference type="AlphaFoldDB" id="A0AAN7MYM4"/>
<dbReference type="EMBL" id="JAUNZN010000011">
    <property type="protein sequence ID" value="KAK4814539.1"/>
    <property type="molecule type" value="Genomic_DNA"/>
</dbReference>
<proteinExistence type="predicted"/>
<evidence type="ECO:0000313" key="2">
    <source>
        <dbReference type="Proteomes" id="UP001333110"/>
    </source>
</evidence>
<sequence length="216" mass="25121">MKHHWENCVHSCTPWTRERTLQPSLGERYNMVWELEHLTFKDRLKGSSLFIVEKRWLRVDLTAVFNYLKGNYRVFSWTIVSATKWYSTKYICYTIFGTESHKCWGQWECSDLPDMADDFQLQLCTPHYLSMSTKVGIKNWSPKASMDRGPFKVPIWKPEGSETKYSICFCGGLTLAGRQVPTKAALALPVLSWTGERKCNERLVGPDKDREITHQA</sequence>
<gene>
    <name evidence="1" type="ORF">QYF61_022258</name>
</gene>
<dbReference type="Proteomes" id="UP001333110">
    <property type="component" value="Unassembled WGS sequence"/>
</dbReference>
<protein>
    <submittedName>
        <fullName evidence="1">Uncharacterized protein</fullName>
    </submittedName>
</protein>